<dbReference type="Proteomes" id="UP000235005">
    <property type="component" value="Unassembled WGS sequence"/>
</dbReference>
<organism evidence="1 2">
    <name type="scientific">Pseudohalioglobus lutimaris</name>
    <dbReference type="NCBI Taxonomy" id="1737061"/>
    <lineage>
        <taxon>Bacteria</taxon>
        <taxon>Pseudomonadati</taxon>
        <taxon>Pseudomonadota</taxon>
        <taxon>Gammaproteobacteria</taxon>
        <taxon>Cellvibrionales</taxon>
        <taxon>Halieaceae</taxon>
        <taxon>Pseudohalioglobus</taxon>
    </lineage>
</organism>
<evidence type="ECO:0000313" key="2">
    <source>
        <dbReference type="Proteomes" id="UP000235005"/>
    </source>
</evidence>
<dbReference type="AlphaFoldDB" id="A0A2N5X0Z3"/>
<dbReference type="RefSeq" id="WP_101518319.1">
    <property type="nucleotide sequence ID" value="NZ_PKUS01000018.1"/>
</dbReference>
<name>A0A2N5X0Z3_9GAMM</name>
<comment type="caution">
    <text evidence="1">The sequence shown here is derived from an EMBL/GenBank/DDBJ whole genome shotgun (WGS) entry which is preliminary data.</text>
</comment>
<proteinExistence type="predicted"/>
<dbReference type="Pfam" id="PF07205">
    <property type="entry name" value="DUF1413"/>
    <property type="match status" value="1"/>
</dbReference>
<protein>
    <submittedName>
        <fullName evidence="1">Uncharacterized protein</fullName>
    </submittedName>
</protein>
<evidence type="ECO:0000313" key="1">
    <source>
        <dbReference type="EMBL" id="PLW68151.1"/>
    </source>
</evidence>
<sequence>MSKRAHDLLKKALIAIANNRPNLKPGTPYTLEQLTGDQYWGSLSSGQRKGLGIQFKTYVKKHGSPVQWVSETPTHCQQYQLL</sequence>
<accession>A0A2N5X0Z3</accession>
<keyword evidence="2" id="KW-1185">Reference proteome</keyword>
<dbReference type="InterPro" id="IPR010813">
    <property type="entry name" value="DUF1413"/>
</dbReference>
<gene>
    <name evidence="1" type="ORF">C0039_13225</name>
</gene>
<reference evidence="1 2" key="1">
    <citation type="submission" date="2018-01" db="EMBL/GenBank/DDBJ databases">
        <title>The draft genome sequence of Halioglobus lutimaris HF004.</title>
        <authorList>
            <person name="Du Z.-J."/>
            <person name="Shi M.-J."/>
        </authorList>
    </citation>
    <scope>NUCLEOTIDE SEQUENCE [LARGE SCALE GENOMIC DNA]</scope>
    <source>
        <strain evidence="1 2">HF004</strain>
    </source>
</reference>
<dbReference type="EMBL" id="PKUS01000018">
    <property type="protein sequence ID" value="PLW68151.1"/>
    <property type="molecule type" value="Genomic_DNA"/>
</dbReference>